<keyword evidence="12" id="KW-1185">Reference proteome</keyword>
<keyword evidence="7 10" id="KW-0238">DNA-binding</keyword>
<evidence type="ECO:0000256" key="3">
    <source>
        <dbReference type="ARBA" id="ARBA00022759"/>
    </source>
</evidence>
<dbReference type="InterPro" id="IPR019855">
    <property type="entry name" value="CRISPR-assoc_Cas1_NMENI"/>
</dbReference>
<dbReference type="RefSeq" id="WP_095415414.1">
    <property type="nucleotide sequence ID" value="NZ_CP018477.1"/>
</dbReference>
<keyword evidence="8 10" id="KW-0464">Manganese</keyword>
<dbReference type="GO" id="GO:0016787">
    <property type="term" value="F:hydrolase activity"/>
    <property type="evidence" value="ECO:0007669"/>
    <property type="project" value="UniProtKB-KW"/>
</dbReference>
<dbReference type="GO" id="GO:0043571">
    <property type="term" value="P:maintenance of CRISPR repeat elements"/>
    <property type="evidence" value="ECO:0007669"/>
    <property type="project" value="UniProtKB-UniRule"/>
</dbReference>
<comment type="cofactor">
    <cofactor evidence="10">
        <name>Mg(2+)</name>
        <dbReference type="ChEBI" id="CHEBI:18420"/>
    </cofactor>
    <cofactor evidence="10">
        <name>Mn(2+)</name>
        <dbReference type="ChEBI" id="CHEBI:29035"/>
    </cofactor>
</comment>
<feature type="binding site" evidence="10">
    <location>
        <position position="148"/>
    </location>
    <ligand>
        <name>Mn(2+)</name>
        <dbReference type="ChEBI" id="CHEBI:29035"/>
    </ligand>
</feature>
<dbReference type="GO" id="GO:0004520">
    <property type="term" value="F:DNA endonuclease activity"/>
    <property type="evidence" value="ECO:0007669"/>
    <property type="project" value="InterPro"/>
</dbReference>
<dbReference type="GO" id="GO:0046872">
    <property type="term" value="F:metal ion binding"/>
    <property type="evidence" value="ECO:0007669"/>
    <property type="project" value="UniProtKB-UniRule"/>
</dbReference>
<reference evidence="11 12" key="1">
    <citation type="journal article" name="Front. Microbiol.">
        <title>Sugar Metabolism of the First Thermophilic Planctomycete Thermogutta terrifontis: Comparative Genomic and Transcriptomic Approaches.</title>
        <authorList>
            <person name="Elcheninov A.G."/>
            <person name="Menzel P."/>
            <person name="Gudbergsdottir S.R."/>
            <person name="Slesarev A.I."/>
            <person name="Kadnikov V.V."/>
            <person name="Krogh A."/>
            <person name="Bonch-Osmolovskaya E.A."/>
            <person name="Peng X."/>
            <person name="Kublanov I.V."/>
        </authorList>
    </citation>
    <scope>NUCLEOTIDE SEQUENCE [LARGE SCALE GENOMIC DNA]</scope>
    <source>
        <strain evidence="11 12">R1</strain>
    </source>
</reference>
<feature type="binding site" evidence="10">
    <location>
        <position position="221"/>
    </location>
    <ligand>
        <name>Mn(2+)</name>
        <dbReference type="ChEBI" id="CHEBI:29035"/>
    </ligand>
</feature>
<evidence type="ECO:0000313" key="12">
    <source>
        <dbReference type="Proteomes" id="UP000215086"/>
    </source>
</evidence>
<organism evidence="11 12">
    <name type="scientific">Thermogutta terrifontis</name>
    <dbReference type="NCBI Taxonomy" id="1331910"/>
    <lineage>
        <taxon>Bacteria</taxon>
        <taxon>Pseudomonadati</taxon>
        <taxon>Planctomycetota</taxon>
        <taxon>Planctomycetia</taxon>
        <taxon>Pirellulales</taxon>
        <taxon>Thermoguttaceae</taxon>
        <taxon>Thermogutta</taxon>
    </lineage>
</organism>
<dbReference type="GO" id="GO:0051607">
    <property type="term" value="P:defense response to virus"/>
    <property type="evidence" value="ECO:0007669"/>
    <property type="project" value="UniProtKB-UniRule"/>
</dbReference>
<dbReference type="NCBIfam" id="TIGR00287">
    <property type="entry name" value="cas1"/>
    <property type="match status" value="1"/>
</dbReference>
<dbReference type="EC" id="3.1.-.-" evidence="10"/>
<dbReference type="InterPro" id="IPR042206">
    <property type="entry name" value="CRISPR-assoc_Cas1_C"/>
</dbReference>
<feature type="binding site" evidence="10">
    <location>
        <position position="206"/>
    </location>
    <ligand>
        <name>Mn(2+)</name>
        <dbReference type="ChEBI" id="CHEBI:29035"/>
    </ligand>
</feature>
<dbReference type="GO" id="GO:0003677">
    <property type="term" value="F:DNA binding"/>
    <property type="evidence" value="ECO:0007669"/>
    <property type="project" value="UniProtKB-KW"/>
</dbReference>
<dbReference type="OrthoDB" id="9803119at2"/>
<evidence type="ECO:0000256" key="1">
    <source>
        <dbReference type="ARBA" id="ARBA00022722"/>
    </source>
</evidence>
<name>A0A286RHB2_9BACT</name>
<dbReference type="KEGG" id="ttf:THTE_2714"/>
<dbReference type="InterPro" id="IPR002729">
    <property type="entry name" value="CRISPR-assoc_Cas1"/>
</dbReference>
<dbReference type="InterPro" id="IPR050646">
    <property type="entry name" value="Cas1"/>
</dbReference>
<dbReference type="EMBL" id="CP018477">
    <property type="protein sequence ID" value="ASV75316.1"/>
    <property type="molecule type" value="Genomic_DNA"/>
</dbReference>
<sequence>MINHVVELANKPAKLSVRHRQLVIKTGDELEVTLPLAELAVLIAANPCITLTQPVLAGLAEAGAVCVICDATSRPVGTMFPLVNHHVQTERLAAQAQASLPTRKRLWQQIVRSKIQSQAAVLQELHGRDYGLARLAARVRSGDTSNVEAMASRRYWQYLFQDRTFRRDPDRNDQNRFLNYGYAILRAVTARAITGVGLHPSLGIHHHNRYNPFCLADDLMEPFRPRVDLLVVALLREFPADAELTPEVKSRLLGFLEERYFFEGERRTLFDVLSRIAASLADVFLKKRRDLLLPDWSCHASR</sequence>
<evidence type="ECO:0000256" key="8">
    <source>
        <dbReference type="ARBA" id="ARBA00023211"/>
    </source>
</evidence>
<dbReference type="NCBIfam" id="TIGR03639">
    <property type="entry name" value="cas1_NMENI"/>
    <property type="match status" value="1"/>
</dbReference>
<keyword evidence="6 10" id="KW-0051">Antiviral defense</keyword>
<keyword evidence="2 10" id="KW-0479">Metal-binding</keyword>
<evidence type="ECO:0000256" key="9">
    <source>
        <dbReference type="ARBA" id="ARBA00038592"/>
    </source>
</evidence>
<evidence type="ECO:0000313" key="11">
    <source>
        <dbReference type="EMBL" id="ASV75316.1"/>
    </source>
</evidence>
<evidence type="ECO:0000256" key="7">
    <source>
        <dbReference type="ARBA" id="ARBA00023125"/>
    </source>
</evidence>
<dbReference type="HAMAP" id="MF_01470">
    <property type="entry name" value="Cas1"/>
    <property type="match status" value="1"/>
</dbReference>
<evidence type="ECO:0000256" key="5">
    <source>
        <dbReference type="ARBA" id="ARBA00022842"/>
    </source>
</evidence>
<comment type="subunit">
    <text evidence="9 10">Homodimer, forms a heterotetramer with a Cas2 homodimer.</text>
</comment>
<keyword evidence="3 10" id="KW-0255">Endonuclease</keyword>
<comment type="similarity">
    <text evidence="10">Belongs to the CRISPR-associated endonuclease Cas1 family.</text>
</comment>
<proteinExistence type="inferred from homology"/>
<dbReference type="Gene3D" id="1.20.120.920">
    <property type="entry name" value="CRISPR-associated endonuclease Cas1, C-terminal domain"/>
    <property type="match status" value="1"/>
</dbReference>
<dbReference type="PANTHER" id="PTHR34353:SF2">
    <property type="entry name" value="CRISPR-ASSOCIATED ENDONUCLEASE CAS1 1"/>
    <property type="match status" value="1"/>
</dbReference>
<dbReference type="Pfam" id="PF01867">
    <property type="entry name" value="Cas_Cas1"/>
    <property type="match status" value="1"/>
</dbReference>
<keyword evidence="1 10" id="KW-0540">Nuclease</keyword>
<dbReference type="AlphaFoldDB" id="A0A286RHB2"/>
<keyword evidence="5 10" id="KW-0460">Magnesium</keyword>
<protein>
    <recommendedName>
        <fullName evidence="10">CRISPR-associated endonuclease Cas1</fullName>
        <ecNumber evidence="10">3.1.-.-</ecNumber>
    </recommendedName>
</protein>
<evidence type="ECO:0000256" key="6">
    <source>
        <dbReference type="ARBA" id="ARBA00023118"/>
    </source>
</evidence>
<dbReference type="PANTHER" id="PTHR34353">
    <property type="entry name" value="CRISPR-ASSOCIATED ENDONUCLEASE CAS1 1"/>
    <property type="match status" value="1"/>
</dbReference>
<evidence type="ECO:0000256" key="4">
    <source>
        <dbReference type="ARBA" id="ARBA00022801"/>
    </source>
</evidence>
<evidence type="ECO:0000256" key="10">
    <source>
        <dbReference type="HAMAP-Rule" id="MF_01470"/>
    </source>
</evidence>
<accession>A0A286RHB2</accession>
<keyword evidence="4 10" id="KW-0378">Hydrolase</keyword>
<gene>
    <name evidence="10" type="primary">cas1</name>
    <name evidence="11" type="ORF">THTE_2714</name>
</gene>
<dbReference type="Proteomes" id="UP000215086">
    <property type="component" value="Chromosome"/>
</dbReference>
<comment type="function">
    <text evidence="10">CRISPR (clustered regularly interspaced short palindromic repeat), is an adaptive immune system that provides protection against mobile genetic elements (viruses, transposable elements and conjugative plasmids). CRISPR clusters contain spacers, sequences complementary to antecedent mobile elements, and target invading nucleic acids. CRISPR clusters are transcribed and processed into CRISPR RNA (crRNA). Acts as a dsDNA endonuclease. Involved in the integration of spacer DNA into the CRISPR cassette.</text>
</comment>
<evidence type="ECO:0000256" key="2">
    <source>
        <dbReference type="ARBA" id="ARBA00022723"/>
    </source>
</evidence>